<dbReference type="Pfam" id="PF13621">
    <property type="entry name" value="Cupin_8"/>
    <property type="match status" value="1"/>
</dbReference>
<reference evidence="4 5" key="1">
    <citation type="journal article" date="2012" name="Eukaryot. Cell">
        <title>Genome sequence of the fungus Glarea lozoyensis: the first genome sequence of a species from the Helotiaceae family.</title>
        <authorList>
            <person name="Youssar L."/>
            <person name="Gruening B.A."/>
            <person name="Erxleben A."/>
            <person name="Guenther S."/>
            <person name="Huettel W."/>
        </authorList>
    </citation>
    <scope>NUCLEOTIDE SEQUENCE [LARGE SCALE GENOMIC DNA]</scope>
    <source>
        <strain evidence="5">ATCC 74030 / MF5533</strain>
    </source>
</reference>
<keyword evidence="2" id="KW-0812">Transmembrane</keyword>
<evidence type="ECO:0000256" key="2">
    <source>
        <dbReference type="SAM" id="Phobius"/>
    </source>
</evidence>
<evidence type="ECO:0000259" key="3">
    <source>
        <dbReference type="PROSITE" id="PS51184"/>
    </source>
</evidence>
<feature type="compositionally biased region" description="Polar residues" evidence="1">
    <location>
        <begin position="546"/>
        <end position="574"/>
    </location>
</feature>
<dbReference type="Proteomes" id="UP000005446">
    <property type="component" value="Unassembled WGS sequence"/>
</dbReference>
<dbReference type="PANTHER" id="PTHR12480">
    <property type="entry name" value="ARGININE DEMETHYLASE AND LYSYL-HYDROXYLASE JMJD"/>
    <property type="match status" value="1"/>
</dbReference>
<dbReference type="InterPro" id="IPR003347">
    <property type="entry name" value="JmjC_dom"/>
</dbReference>
<keyword evidence="5" id="KW-1185">Reference proteome</keyword>
<feature type="transmembrane region" description="Helical" evidence="2">
    <location>
        <begin position="484"/>
        <end position="505"/>
    </location>
</feature>
<dbReference type="SUPFAM" id="SSF51197">
    <property type="entry name" value="Clavaminate synthase-like"/>
    <property type="match status" value="1"/>
</dbReference>
<dbReference type="SMART" id="SM00558">
    <property type="entry name" value="JmjC"/>
    <property type="match status" value="1"/>
</dbReference>
<keyword evidence="2" id="KW-0472">Membrane</keyword>
<evidence type="ECO:0000313" key="4">
    <source>
        <dbReference type="EMBL" id="EHK98106.1"/>
    </source>
</evidence>
<evidence type="ECO:0000256" key="1">
    <source>
        <dbReference type="SAM" id="MobiDB-lite"/>
    </source>
</evidence>
<gene>
    <name evidence="4" type="ORF">M7I_6156</name>
</gene>
<dbReference type="AlphaFoldDB" id="H0ETT7"/>
<sequence>MPSGGAEVESYTSRTDLEESSIAIPQHPYGVRPTGNKYTATSNAKDFVGTFQLFPDEIIAIFLEYLDSADLRNLGSDDVWKALFIESKQSQGGSFIWRRSWRSTLLGLSNTHTSQIQCDNVFSDVLYRPFLCTHTPLLPYTSNIPAKNSITRLGNLTPEEFSESWSDKPFILTEPVREWPVFRSWDTESLMERYGDVKFRAEAVDWSLDTYSHYMWNSSDESPLYLFDRSFVEKMNLKVGKNEKDASYWIPECFGEDLFAVLGDKRPDDKWLIIGPARSGSTYHKDPNATSAWNAVLRGSKYWIMFPSNSSSPPPPGVYVSEDQSEVTSPLSIAEWLLGFHAEARKTPGCVEGVCGEGEVLHVPSGWWHLVVNLDASIAITQNFVPKAHLSNVLSFLRDKPNQVSGFKKEVLDPYGVFVEGMERYYPDLLNQAFEDLKKQAEGRKRKWDIAVGKEEEANGGGGFSFGFADDSDEEVPTKVCPNFLDVSSISIAFPITIIILFVLLPSSIARPRGRCGALLASWNSISHTPHQNPKYRPPRRKGRTYITTPESNTTPRKHSSTLSISKASAPPSSTSYTHILRVVLESHNNIPSWRIF</sequence>
<name>H0ETT7_GLAL7</name>
<keyword evidence="2" id="KW-1133">Transmembrane helix</keyword>
<dbReference type="Gene3D" id="2.60.120.650">
    <property type="entry name" value="Cupin"/>
    <property type="match status" value="1"/>
</dbReference>
<dbReference type="OrthoDB" id="424465at2759"/>
<dbReference type="EMBL" id="AGUE01000165">
    <property type="protein sequence ID" value="EHK98106.1"/>
    <property type="molecule type" value="Genomic_DNA"/>
</dbReference>
<organism evidence="4 5">
    <name type="scientific">Glarea lozoyensis (strain ATCC 74030 / MF5533)</name>
    <dbReference type="NCBI Taxonomy" id="1104152"/>
    <lineage>
        <taxon>Eukaryota</taxon>
        <taxon>Fungi</taxon>
        <taxon>Dikarya</taxon>
        <taxon>Ascomycota</taxon>
        <taxon>Pezizomycotina</taxon>
        <taxon>Leotiomycetes</taxon>
        <taxon>Helotiales</taxon>
        <taxon>Helotiaceae</taxon>
        <taxon>Glarea</taxon>
    </lineage>
</organism>
<evidence type="ECO:0000313" key="5">
    <source>
        <dbReference type="Proteomes" id="UP000005446"/>
    </source>
</evidence>
<comment type="caution">
    <text evidence="4">The sequence shown here is derived from an EMBL/GenBank/DDBJ whole genome shotgun (WGS) entry which is preliminary data.</text>
</comment>
<dbReference type="GO" id="GO:0000987">
    <property type="term" value="F:cis-regulatory region sequence-specific DNA binding"/>
    <property type="evidence" value="ECO:0007669"/>
    <property type="project" value="TreeGrafter"/>
</dbReference>
<dbReference type="InterPro" id="IPR041667">
    <property type="entry name" value="Cupin_8"/>
</dbReference>
<dbReference type="InterPro" id="IPR050910">
    <property type="entry name" value="JMJD6_ArgDemeth/LysHydrox"/>
</dbReference>
<protein>
    <submittedName>
        <fullName evidence="4">Putative F-box protein</fullName>
    </submittedName>
</protein>
<feature type="domain" description="JmjC" evidence="3">
    <location>
        <begin position="239"/>
        <end position="401"/>
    </location>
</feature>
<feature type="region of interest" description="Disordered" evidence="1">
    <location>
        <begin position="529"/>
        <end position="574"/>
    </location>
</feature>
<dbReference type="PANTHER" id="PTHR12480:SF21">
    <property type="entry name" value="JMJC DOMAIN-CONTAINING PROTEIN 8"/>
    <property type="match status" value="1"/>
</dbReference>
<dbReference type="HOGENOM" id="CLU_016785_1_2_1"/>
<dbReference type="GO" id="GO:0005634">
    <property type="term" value="C:nucleus"/>
    <property type="evidence" value="ECO:0007669"/>
    <property type="project" value="TreeGrafter"/>
</dbReference>
<accession>H0ETT7</accession>
<dbReference type="InParanoid" id="H0ETT7"/>
<proteinExistence type="predicted"/>
<dbReference type="PROSITE" id="PS51184">
    <property type="entry name" value="JMJC"/>
    <property type="match status" value="1"/>
</dbReference>